<reference evidence="1 2" key="1">
    <citation type="submission" date="2020-03" db="EMBL/GenBank/DDBJ databases">
        <title>Salinimicrobium sp. nov, isolated from SCS.</title>
        <authorList>
            <person name="Cao W.R."/>
        </authorList>
    </citation>
    <scope>NUCLEOTIDE SEQUENCE [LARGE SCALE GENOMIC DNA]</scope>
    <source>
        <strain evidence="2">J15B91</strain>
    </source>
</reference>
<name>A0ABX1D5N1_9FLAO</name>
<evidence type="ECO:0000313" key="1">
    <source>
        <dbReference type="EMBL" id="NJW55737.1"/>
    </source>
</evidence>
<accession>A0ABX1D5N1</accession>
<protein>
    <submittedName>
        <fullName evidence="1">Flavodoxin family protein</fullName>
    </submittedName>
</protein>
<sequence length="47" mass="5409">MKLKALFLNCTLKKSPETSNTEAFIDQAKMMFKELDVETESVRVVDE</sequence>
<feature type="non-terminal residue" evidence="1">
    <location>
        <position position="47"/>
    </location>
</feature>
<evidence type="ECO:0000313" key="2">
    <source>
        <dbReference type="Proteomes" id="UP000703674"/>
    </source>
</evidence>
<keyword evidence="2" id="KW-1185">Reference proteome</keyword>
<dbReference type="EMBL" id="JAAVJR010001486">
    <property type="protein sequence ID" value="NJW55737.1"/>
    <property type="molecule type" value="Genomic_DNA"/>
</dbReference>
<proteinExistence type="predicted"/>
<comment type="caution">
    <text evidence="1">The sequence shown here is derived from an EMBL/GenBank/DDBJ whole genome shotgun (WGS) entry which is preliminary data.</text>
</comment>
<gene>
    <name evidence="1" type="ORF">HC175_22745</name>
</gene>
<dbReference type="Proteomes" id="UP000703674">
    <property type="component" value="Unassembled WGS sequence"/>
</dbReference>
<organism evidence="1 2">
    <name type="scientific">Salinimicrobium oceani</name>
    <dbReference type="NCBI Taxonomy" id="2722702"/>
    <lineage>
        <taxon>Bacteria</taxon>
        <taxon>Pseudomonadati</taxon>
        <taxon>Bacteroidota</taxon>
        <taxon>Flavobacteriia</taxon>
        <taxon>Flavobacteriales</taxon>
        <taxon>Flavobacteriaceae</taxon>
        <taxon>Salinimicrobium</taxon>
    </lineage>
</organism>